<dbReference type="AlphaFoldDB" id="A0A1Y3CFR6"/>
<accession>A0A1Y3CFR6</accession>
<proteinExistence type="predicted"/>
<evidence type="ECO:0000313" key="3">
    <source>
        <dbReference type="Proteomes" id="UP000242765"/>
    </source>
</evidence>
<name>A0A1Y3CFR6_9GAMM</name>
<protein>
    <recommendedName>
        <fullName evidence="1">DUF4325 domain-containing protein</fullName>
    </recommendedName>
</protein>
<comment type="caution">
    <text evidence="2">The sequence shown here is derived from an EMBL/GenBank/DDBJ whole genome shotgun (WGS) entry which is preliminary data.</text>
</comment>
<keyword evidence="3" id="KW-1185">Reference proteome</keyword>
<organism evidence="2 3">
    <name type="scientific">Acinetobacter silvestris</name>
    <dbReference type="NCBI Taxonomy" id="1977882"/>
    <lineage>
        <taxon>Bacteria</taxon>
        <taxon>Pseudomonadati</taxon>
        <taxon>Pseudomonadota</taxon>
        <taxon>Gammaproteobacteria</taxon>
        <taxon>Moraxellales</taxon>
        <taxon>Moraxellaceae</taxon>
        <taxon>Acinetobacter</taxon>
    </lineage>
</organism>
<gene>
    <name evidence="2" type="ORF">B9T28_07000</name>
</gene>
<reference evidence="2 3" key="1">
    <citation type="submission" date="2017-04" db="EMBL/GenBank/DDBJ databases">
        <title>High diversity of culturable Acinetobacter species in natural soil and water ecosystems.</title>
        <authorList>
            <person name="Nemec A."/>
            <person name="Radolfova-Krizova L."/>
        </authorList>
    </citation>
    <scope>NUCLEOTIDE SEQUENCE [LARGE SCALE GENOMIC DNA]</scope>
    <source>
        <strain evidence="2 3">ANC 4999</strain>
    </source>
</reference>
<dbReference type="EMBL" id="NEGB01000003">
    <property type="protein sequence ID" value="OTG65939.1"/>
    <property type="molecule type" value="Genomic_DNA"/>
</dbReference>
<dbReference type="Pfam" id="PF14213">
    <property type="entry name" value="DUF4325"/>
    <property type="match status" value="1"/>
</dbReference>
<dbReference type="InterPro" id="IPR025474">
    <property type="entry name" value="DUF4325"/>
</dbReference>
<dbReference type="STRING" id="1977882.B9T28_07000"/>
<evidence type="ECO:0000313" key="2">
    <source>
        <dbReference type="EMBL" id="OTG65939.1"/>
    </source>
</evidence>
<evidence type="ECO:0000259" key="1">
    <source>
        <dbReference type="Pfam" id="PF14213"/>
    </source>
</evidence>
<dbReference type="Proteomes" id="UP000242765">
    <property type="component" value="Unassembled WGS sequence"/>
</dbReference>
<feature type="domain" description="DUF4325" evidence="1">
    <location>
        <begin position="28"/>
        <end position="91"/>
    </location>
</feature>
<dbReference type="OrthoDB" id="1551124at2"/>
<sequence>MSDMIINIATDFYPRPAGRFSADGEYTGETFREKFLTPKLQAIKSSSGSHLIIDFTGVTMAGSSFLEEAFGGLVRNGKFSKDFLQNVLVIKSPRRPIIKDRIETYINEAEF</sequence>
<dbReference type="RefSeq" id="WP_086203282.1">
    <property type="nucleotide sequence ID" value="NZ_NEGB01000003.1"/>
</dbReference>